<organism evidence="3">
    <name type="scientific">uncultured Flavobacteriia bacterium</name>
    <dbReference type="NCBI Taxonomy" id="212695"/>
    <lineage>
        <taxon>Bacteria</taxon>
        <taxon>Pseudomonadati</taxon>
        <taxon>Bacteroidota</taxon>
        <taxon>Flavobacteriia</taxon>
        <taxon>environmental samples</taxon>
    </lineage>
</organism>
<protein>
    <recommendedName>
        <fullName evidence="2">DUF2061 domain-containing protein</fullName>
    </recommendedName>
</protein>
<feature type="transmembrane region" description="Helical" evidence="1">
    <location>
        <begin position="47"/>
        <end position="69"/>
    </location>
</feature>
<evidence type="ECO:0000256" key="1">
    <source>
        <dbReference type="SAM" id="Phobius"/>
    </source>
</evidence>
<dbReference type="EMBL" id="FO117573">
    <property type="protein sequence ID" value="CCF99186.1"/>
    <property type="molecule type" value="Genomic_DNA"/>
</dbReference>
<keyword evidence="1" id="KW-1133">Transmembrane helix</keyword>
<name>H6RDS5_9BACT</name>
<proteinExistence type="predicted"/>
<gene>
    <name evidence="3" type="ORF">VIS_S3ASA20007</name>
</gene>
<evidence type="ECO:0000313" key="3">
    <source>
        <dbReference type="EMBL" id="CCF99186.1"/>
    </source>
</evidence>
<feature type="domain" description="DUF2061" evidence="2">
    <location>
        <begin position="31"/>
        <end position="82"/>
    </location>
</feature>
<keyword evidence="1" id="KW-0812">Transmembrane</keyword>
<keyword evidence="1" id="KW-0472">Membrane</keyword>
<evidence type="ECO:0000259" key="2">
    <source>
        <dbReference type="Pfam" id="PF09834"/>
    </source>
</evidence>
<dbReference type="Pfam" id="PF09834">
    <property type="entry name" value="DUF2061"/>
    <property type="match status" value="1"/>
</dbReference>
<reference evidence="3" key="1">
    <citation type="journal article" date="2012" name="Environ. Microbiol.">
        <title>Genomic content of uncultured Bacteroidetes from contrasting oceanic provinces in the North Atlantic Ocean.</title>
        <authorList>
            <person name="Gomez-Pereira P.R."/>
            <person name="Schuler M."/>
            <person name="Fuchs B.M."/>
            <person name="Bennke C."/>
            <person name="Teeling H."/>
            <person name="Waldmann J."/>
            <person name="Richter M."/>
            <person name="Barbe V."/>
            <person name="Bataille E."/>
            <person name="Glockner F.O."/>
            <person name="Amann R."/>
        </authorList>
    </citation>
    <scope>NUCLEOTIDE SEQUENCE</scope>
</reference>
<reference evidence="3" key="2">
    <citation type="submission" date="2012-02" db="EMBL/GenBank/DDBJ databases">
        <authorList>
            <person name="Genoscope - CEA"/>
        </authorList>
    </citation>
    <scope>NUCLEOTIDE SEQUENCE</scope>
</reference>
<dbReference type="InterPro" id="IPR018638">
    <property type="entry name" value="DUF2061_membrane"/>
</dbReference>
<sequence>MILDQVLTARETNEKVSYKKDANSEKAVRSIAKSISWRIVGTIDTVLISWVVTGALTLAFSIGAIELVTKMVLYFFHERIWNTIKWGR</sequence>
<accession>H6RDS5</accession>
<dbReference type="AlphaFoldDB" id="H6RDS5"/>